<sequence>MYNMYKFLSLLLFINLLLLQGQEAGAATPAMRPDTSGTCFSAILDTAVNPYSLGIAGNWRPYRTYVYYGGRAEQDASSQTDIRRNGTFSSFVPFWNQQAIDSSWKPAYDTNTWVWNAQSTLFNVKGFEMENKDPLGRYNAGLYGYDNAMPVAVIQNSRYRESVFEGFEDYGFGNNNCDTTCSGNRNFDYSPYKLNFDTTVSHTGKYCLRIEAGQSAAVGTTVVADDPENFDFTVNTGYIGCSVNMVALQSIRADSKVILPSFSPLVGKRMLLSAWVKEALDCQCSSYTNSNITVKTGTSNIVARPAGNIIEGWQRIEQVVDIPAGATTFTVTLIASGNSAVYFDDIRIHPYNANMKSFSYDPVSLRLMAELDENNYATFYEYDDDGTLVRVKKETERGIKTIRETRSALIKDENP</sequence>
<evidence type="ECO:0000256" key="1">
    <source>
        <dbReference type="SAM" id="SignalP"/>
    </source>
</evidence>
<feature type="chain" id="PRO_5015185034" description="YD repeat-containing protein" evidence="1">
    <location>
        <begin position="27"/>
        <end position="415"/>
    </location>
</feature>
<evidence type="ECO:0000313" key="3">
    <source>
        <dbReference type="Proteomes" id="UP000240971"/>
    </source>
</evidence>
<dbReference type="Gene3D" id="2.60.120.260">
    <property type="entry name" value="Galactose-binding domain-like"/>
    <property type="match status" value="1"/>
</dbReference>
<accession>A0A2P8HKG9</accession>
<protein>
    <recommendedName>
        <fullName evidence="4">YD repeat-containing protein</fullName>
    </recommendedName>
</protein>
<keyword evidence="1" id="KW-0732">Signal</keyword>
<organism evidence="2 3">
    <name type="scientific">Chitinophaga niastensis</name>
    <dbReference type="NCBI Taxonomy" id="536980"/>
    <lineage>
        <taxon>Bacteria</taxon>
        <taxon>Pseudomonadati</taxon>
        <taxon>Bacteroidota</taxon>
        <taxon>Chitinophagia</taxon>
        <taxon>Chitinophagales</taxon>
        <taxon>Chitinophagaceae</taxon>
        <taxon>Chitinophaga</taxon>
    </lineage>
</organism>
<dbReference type="EMBL" id="PYAW01000003">
    <property type="protein sequence ID" value="PSL46714.1"/>
    <property type="molecule type" value="Genomic_DNA"/>
</dbReference>
<proteinExistence type="predicted"/>
<evidence type="ECO:0000313" key="2">
    <source>
        <dbReference type="EMBL" id="PSL46714.1"/>
    </source>
</evidence>
<evidence type="ECO:0008006" key="4">
    <source>
        <dbReference type="Google" id="ProtNLM"/>
    </source>
</evidence>
<name>A0A2P8HKG9_CHINA</name>
<dbReference type="Proteomes" id="UP000240971">
    <property type="component" value="Unassembled WGS sequence"/>
</dbReference>
<reference evidence="2 3" key="1">
    <citation type="submission" date="2018-03" db="EMBL/GenBank/DDBJ databases">
        <title>Genomic Encyclopedia of Archaeal and Bacterial Type Strains, Phase II (KMG-II): from individual species to whole genera.</title>
        <authorList>
            <person name="Goeker M."/>
        </authorList>
    </citation>
    <scope>NUCLEOTIDE SEQUENCE [LARGE SCALE GENOMIC DNA]</scope>
    <source>
        <strain evidence="2 3">DSM 24859</strain>
    </source>
</reference>
<keyword evidence="3" id="KW-1185">Reference proteome</keyword>
<dbReference type="AlphaFoldDB" id="A0A2P8HKG9"/>
<comment type="caution">
    <text evidence="2">The sequence shown here is derived from an EMBL/GenBank/DDBJ whole genome shotgun (WGS) entry which is preliminary data.</text>
</comment>
<feature type="signal peptide" evidence="1">
    <location>
        <begin position="1"/>
        <end position="26"/>
    </location>
</feature>
<gene>
    <name evidence="2" type="ORF">CLV51_103695</name>
</gene>